<proteinExistence type="predicted"/>
<protein>
    <submittedName>
        <fullName evidence="2">Uncharacterized protein</fullName>
    </submittedName>
</protein>
<dbReference type="Proteomes" id="UP000248882">
    <property type="component" value="Unassembled WGS sequence"/>
</dbReference>
<feature type="compositionally biased region" description="Acidic residues" evidence="1">
    <location>
        <begin position="72"/>
        <end position="85"/>
    </location>
</feature>
<feature type="region of interest" description="Disordered" evidence="1">
    <location>
        <begin position="39"/>
        <end position="119"/>
    </location>
</feature>
<feature type="compositionally biased region" description="Basic and acidic residues" evidence="1">
    <location>
        <begin position="87"/>
        <end position="112"/>
    </location>
</feature>
<sequence>MVNSISIPHIQSLGRFVQFYIDPVSFLAFISKNNVPVSMTETEKKEDKPNNLSEDFPLPDGDEINPNKNVPEEEEFLPDEQEVPVEEPPKEIEEDPYFPRKGDGLPPKKEGEFPQTDPI</sequence>
<evidence type="ECO:0000313" key="3">
    <source>
        <dbReference type="Proteomes" id="UP000248882"/>
    </source>
</evidence>
<comment type="caution">
    <text evidence="2">The sequence shown here is derived from an EMBL/GenBank/DDBJ whole genome shotgun (WGS) entry which is preliminary data.</text>
</comment>
<dbReference type="OrthoDB" id="826997at2"/>
<dbReference type="EMBL" id="QKZT01000010">
    <property type="protein sequence ID" value="PZX51042.1"/>
    <property type="molecule type" value="Genomic_DNA"/>
</dbReference>
<organism evidence="2 3">
    <name type="scientific">Algoriphagus chordae</name>
    <dbReference type="NCBI Taxonomy" id="237019"/>
    <lineage>
        <taxon>Bacteria</taxon>
        <taxon>Pseudomonadati</taxon>
        <taxon>Bacteroidota</taxon>
        <taxon>Cytophagia</taxon>
        <taxon>Cytophagales</taxon>
        <taxon>Cyclobacteriaceae</taxon>
        <taxon>Algoriphagus</taxon>
    </lineage>
</organism>
<name>A0A2W7SJZ2_9BACT</name>
<evidence type="ECO:0000313" key="2">
    <source>
        <dbReference type="EMBL" id="PZX51042.1"/>
    </source>
</evidence>
<keyword evidence="3" id="KW-1185">Reference proteome</keyword>
<dbReference type="RefSeq" id="WP_111320002.1">
    <property type="nucleotide sequence ID" value="NZ_QKZT01000010.1"/>
</dbReference>
<gene>
    <name evidence="2" type="ORF">LV85_02585</name>
</gene>
<evidence type="ECO:0000256" key="1">
    <source>
        <dbReference type="SAM" id="MobiDB-lite"/>
    </source>
</evidence>
<accession>A0A2W7SJZ2</accession>
<dbReference type="AlphaFoldDB" id="A0A2W7SJZ2"/>
<reference evidence="2 3" key="1">
    <citation type="submission" date="2018-06" db="EMBL/GenBank/DDBJ databases">
        <title>Genomic Encyclopedia of Archaeal and Bacterial Type Strains, Phase II (KMG-II): from individual species to whole genera.</title>
        <authorList>
            <person name="Goeker M."/>
        </authorList>
    </citation>
    <scope>NUCLEOTIDE SEQUENCE [LARGE SCALE GENOMIC DNA]</scope>
    <source>
        <strain evidence="2 3">DSM 19830</strain>
    </source>
</reference>